<name>A0A0J8B3Z6_BETVV</name>
<protein>
    <submittedName>
        <fullName evidence="1">Uncharacterized protein</fullName>
    </submittedName>
</protein>
<accession>A0A0J8B3Z6</accession>
<gene>
    <name evidence="1" type="ORF">BVRB_020160</name>
</gene>
<reference evidence="1 2" key="1">
    <citation type="journal article" date="2014" name="Nature">
        <title>The genome of the recently domesticated crop plant sugar beet (Beta vulgaris).</title>
        <authorList>
            <person name="Dohm J.C."/>
            <person name="Minoche A.E."/>
            <person name="Holtgrawe D."/>
            <person name="Capella-Gutierrez S."/>
            <person name="Zakrzewski F."/>
            <person name="Tafer H."/>
            <person name="Rupp O."/>
            <person name="Sorensen T.R."/>
            <person name="Stracke R."/>
            <person name="Reinhardt R."/>
            <person name="Goesmann A."/>
            <person name="Kraft T."/>
            <person name="Schulz B."/>
            <person name="Stadler P.F."/>
            <person name="Schmidt T."/>
            <person name="Gabaldon T."/>
            <person name="Lehrach H."/>
            <person name="Weisshaar B."/>
            <person name="Himmelbauer H."/>
        </authorList>
    </citation>
    <scope>NUCLEOTIDE SEQUENCE [LARGE SCALE GENOMIC DNA]</scope>
    <source>
        <tissue evidence="1">Taproot</tissue>
    </source>
</reference>
<proteinExistence type="predicted"/>
<evidence type="ECO:0000313" key="2">
    <source>
        <dbReference type="Proteomes" id="UP000035740"/>
    </source>
</evidence>
<dbReference type="AlphaFoldDB" id="A0A0J8B3Z6"/>
<dbReference type="Gramene" id="KMS94562">
    <property type="protein sequence ID" value="KMS94562"/>
    <property type="gene ID" value="BVRB_020160"/>
</dbReference>
<dbReference type="Proteomes" id="UP000035740">
    <property type="component" value="Unassembled WGS sequence"/>
</dbReference>
<evidence type="ECO:0000313" key="1">
    <source>
        <dbReference type="EMBL" id="KMS94562.1"/>
    </source>
</evidence>
<dbReference type="EMBL" id="KQ092501">
    <property type="protein sequence ID" value="KMS94562.1"/>
    <property type="molecule type" value="Genomic_DNA"/>
</dbReference>
<sequence length="179" mass="19990">MTPTLLTQPVYAVSHVILMATDYGATYASAGDEKILNDRYGMHDQIVAQLREIGESDASIPGLYELPEGWSFPADVAGGYCKEDIVWDNLHRAVTCIMGVSSWIKEHSPMKQRPLSRSLFCFKDRNSGADERTVKKQRAAAKPAVRIRQRPSKEVCEPWGFEGPNTAKTVKRSMRTMGI</sequence>
<organism evidence="1 2">
    <name type="scientific">Beta vulgaris subsp. vulgaris</name>
    <name type="common">Beet</name>
    <dbReference type="NCBI Taxonomy" id="3555"/>
    <lineage>
        <taxon>Eukaryota</taxon>
        <taxon>Viridiplantae</taxon>
        <taxon>Streptophyta</taxon>
        <taxon>Embryophyta</taxon>
        <taxon>Tracheophyta</taxon>
        <taxon>Spermatophyta</taxon>
        <taxon>Magnoliopsida</taxon>
        <taxon>eudicotyledons</taxon>
        <taxon>Gunneridae</taxon>
        <taxon>Pentapetalae</taxon>
        <taxon>Caryophyllales</taxon>
        <taxon>Chenopodiaceae</taxon>
        <taxon>Betoideae</taxon>
        <taxon>Beta</taxon>
    </lineage>
</organism>
<keyword evidence="2" id="KW-1185">Reference proteome</keyword>